<dbReference type="OrthoDB" id="6197839at2759"/>
<keyword evidence="3" id="KW-1185">Reference proteome</keyword>
<reference evidence="2" key="1">
    <citation type="submission" date="2021-03" db="EMBL/GenBank/DDBJ databases">
        <authorList>
            <person name="Bekaert M."/>
        </authorList>
    </citation>
    <scope>NUCLEOTIDE SEQUENCE</scope>
</reference>
<name>A0A8S3TDA5_MYTED</name>
<feature type="region of interest" description="Disordered" evidence="1">
    <location>
        <begin position="77"/>
        <end position="108"/>
    </location>
</feature>
<protein>
    <submittedName>
        <fullName evidence="2">Uncharacterized protein</fullName>
    </submittedName>
</protein>
<proteinExistence type="predicted"/>
<evidence type="ECO:0000256" key="1">
    <source>
        <dbReference type="SAM" id="MobiDB-lite"/>
    </source>
</evidence>
<gene>
    <name evidence="2" type="ORF">MEDL_40149</name>
</gene>
<sequence>MVSDTEISYEQPSDILKTFQGGQDKTEPNIVSDTEISYEQPSDILKTFHGGQDKTETNMVSDTEISYEQPSDILKTFHGGQDKTEPNMVSDTEQEKYTNNHPSDQTSTDQLMNYAYTCKTREMIGVGNTSGKECLGNVCGKQCQGKEETLQKLHFCMDLP</sequence>
<dbReference type="AlphaFoldDB" id="A0A8S3TDA5"/>
<evidence type="ECO:0000313" key="2">
    <source>
        <dbReference type="EMBL" id="CAG2227111.1"/>
    </source>
</evidence>
<dbReference type="Proteomes" id="UP000683360">
    <property type="component" value="Unassembled WGS sequence"/>
</dbReference>
<evidence type="ECO:0000313" key="3">
    <source>
        <dbReference type="Proteomes" id="UP000683360"/>
    </source>
</evidence>
<feature type="compositionally biased region" description="Polar residues" evidence="1">
    <location>
        <begin position="99"/>
        <end position="108"/>
    </location>
</feature>
<dbReference type="EMBL" id="CAJPWZ010001949">
    <property type="protein sequence ID" value="CAG2227111.1"/>
    <property type="molecule type" value="Genomic_DNA"/>
</dbReference>
<accession>A0A8S3TDA5</accession>
<organism evidence="2 3">
    <name type="scientific">Mytilus edulis</name>
    <name type="common">Blue mussel</name>
    <dbReference type="NCBI Taxonomy" id="6550"/>
    <lineage>
        <taxon>Eukaryota</taxon>
        <taxon>Metazoa</taxon>
        <taxon>Spiralia</taxon>
        <taxon>Lophotrochozoa</taxon>
        <taxon>Mollusca</taxon>
        <taxon>Bivalvia</taxon>
        <taxon>Autobranchia</taxon>
        <taxon>Pteriomorphia</taxon>
        <taxon>Mytilida</taxon>
        <taxon>Mytiloidea</taxon>
        <taxon>Mytilidae</taxon>
        <taxon>Mytilinae</taxon>
        <taxon>Mytilus</taxon>
    </lineage>
</organism>
<comment type="caution">
    <text evidence="2">The sequence shown here is derived from an EMBL/GenBank/DDBJ whole genome shotgun (WGS) entry which is preliminary data.</text>
</comment>